<proteinExistence type="predicted"/>
<evidence type="ECO:0000256" key="1">
    <source>
        <dbReference type="SAM" id="MobiDB-lite"/>
    </source>
</evidence>
<protein>
    <submittedName>
        <fullName evidence="2">Uncharacterized protein</fullName>
    </submittedName>
</protein>
<evidence type="ECO:0000313" key="3">
    <source>
        <dbReference type="Proteomes" id="UP000886523"/>
    </source>
</evidence>
<dbReference type="EMBL" id="MU128912">
    <property type="protein sequence ID" value="KAF9520258.1"/>
    <property type="molecule type" value="Genomic_DNA"/>
</dbReference>
<feature type="region of interest" description="Disordered" evidence="1">
    <location>
        <begin position="1"/>
        <end position="22"/>
    </location>
</feature>
<name>A0A9P6B9K2_9AGAM</name>
<dbReference type="AlphaFoldDB" id="A0A9P6B9K2"/>
<sequence>MVQGCPNTHKIEPKHTIGPRSSIGPITQDVTVVLPKNIGIPVFKLIHSLGLKPMSEPPRPLQELSWSDSLSIRSSPEHSDIRGIVYYSKTYRVTNPGSGMKNKLPCNVCQGLELETTGEGPIVKGRTLYRERIHIPTLDGEADAKGEDSEPEMSGMARLKPMGHWNDVALPLPQGDLIQ</sequence>
<dbReference type="Proteomes" id="UP000886523">
    <property type="component" value="Unassembled WGS sequence"/>
</dbReference>
<keyword evidence="3" id="KW-1185">Reference proteome</keyword>
<gene>
    <name evidence="2" type="ORF">BS47DRAFT_1357489</name>
</gene>
<accession>A0A9P6B9K2</accession>
<comment type="caution">
    <text evidence="2">The sequence shown here is derived from an EMBL/GenBank/DDBJ whole genome shotgun (WGS) entry which is preliminary data.</text>
</comment>
<reference evidence="2" key="1">
    <citation type="journal article" date="2020" name="Nat. Commun.">
        <title>Large-scale genome sequencing of mycorrhizal fungi provides insights into the early evolution of symbiotic traits.</title>
        <authorList>
            <person name="Miyauchi S."/>
            <person name="Kiss E."/>
            <person name="Kuo A."/>
            <person name="Drula E."/>
            <person name="Kohler A."/>
            <person name="Sanchez-Garcia M."/>
            <person name="Morin E."/>
            <person name="Andreopoulos B."/>
            <person name="Barry K.W."/>
            <person name="Bonito G."/>
            <person name="Buee M."/>
            <person name="Carver A."/>
            <person name="Chen C."/>
            <person name="Cichocki N."/>
            <person name="Clum A."/>
            <person name="Culley D."/>
            <person name="Crous P.W."/>
            <person name="Fauchery L."/>
            <person name="Girlanda M."/>
            <person name="Hayes R.D."/>
            <person name="Keri Z."/>
            <person name="LaButti K."/>
            <person name="Lipzen A."/>
            <person name="Lombard V."/>
            <person name="Magnuson J."/>
            <person name="Maillard F."/>
            <person name="Murat C."/>
            <person name="Nolan M."/>
            <person name="Ohm R.A."/>
            <person name="Pangilinan J."/>
            <person name="Pereira M.F."/>
            <person name="Perotto S."/>
            <person name="Peter M."/>
            <person name="Pfister S."/>
            <person name="Riley R."/>
            <person name="Sitrit Y."/>
            <person name="Stielow J.B."/>
            <person name="Szollosi G."/>
            <person name="Zifcakova L."/>
            <person name="Stursova M."/>
            <person name="Spatafora J.W."/>
            <person name="Tedersoo L."/>
            <person name="Vaario L.M."/>
            <person name="Yamada A."/>
            <person name="Yan M."/>
            <person name="Wang P."/>
            <person name="Xu J."/>
            <person name="Bruns T."/>
            <person name="Baldrian P."/>
            <person name="Vilgalys R."/>
            <person name="Dunand C."/>
            <person name="Henrissat B."/>
            <person name="Grigoriev I.V."/>
            <person name="Hibbett D."/>
            <person name="Nagy L.G."/>
            <person name="Martin F.M."/>
        </authorList>
    </citation>
    <scope>NUCLEOTIDE SEQUENCE</scope>
    <source>
        <strain evidence="2">UP504</strain>
    </source>
</reference>
<organism evidence="2 3">
    <name type="scientific">Hydnum rufescens UP504</name>
    <dbReference type="NCBI Taxonomy" id="1448309"/>
    <lineage>
        <taxon>Eukaryota</taxon>
        <taxon>Fungi</taxon>
        <taxon>Dikarya</taxon>
        <taxon>Basidiomycota</taxon>
        <taxon>Agaricomycotina</taxon>
        <taxon>Agaricomycetes</taxon>
        <taxon>Cantharellales</taxon>
        <taxon>Hydnaceae</taxon>
        <taxon>Hydnum</taxon>
    </lineage>
</organism>
<evidence type="ECO:0000313" key="2">
    <source>
        <dbReference type="EMBL" id="KAF9520258.1"/>
    </source>
</evidence>